<accession>A0A2R6NN46</accession>
<feature type="region of interest" description="Disordered" evidence="2">
    <location>
        <begin position="425"/>
        <end position="455"/>
    </location>
</feature>
<dbReference type="InterPro" id="IPR035984">
    <property type="entry name" value="Acyl-CoA-binding_sf"/>
</dbReference>
<gene>
    <name evidence="4" type="ORF">PHLCEN_2v10772</name>
</gene>
<feature type="region of interest" description="Disordered" evidence="2">
    <location>
        <begin position="190"/>
        <end position="269"/>
    </location>
</feature>
<keyword evidence="3" id="KW-0812">Transmembrane</keyword>
<dbReference type="EMBL" id="MLYV02001076">
    <property type="protein sequence ID" value="PSR73480.1"/>
    <property type="molecule type" value="Genomic_DNA"/>
</dbReference>
<evidence type="ECO:0000256" key="3">
    <source>
        <dbReference type="SAM" id="Phobius"/>
    </source>
</evidence>
<keyword evidence="3" id="KW-0472">Membrane</keyword>
<dbReference type="OrthoDB" id="346910at2759"/>
<dbReference type="InterPro" id="IPR014352">
    <property type="entry name" value="FERM/acyl-CoA-bd_prot_sf"/>
</dbReference>
<keyword evidence="3" id="KW-1133">Transmembrane helix</keyword>
<evidence type="ECO:0000313" key="5">
    <source>
        <dbReference type="Proteomes" id="UP000186601"/>
    </source>
</evidence>
<feature type="compositionally biased region" description="Acidic residues" evidence="2">
    <location>
        <begin position="255"/>
        <end position="269"/>
    </location>
</feature>
<dbReference type="AlphaFoldDB" id="A0A2R6NN46"/>
<dbReference type="STRING" id="98765.A0A2R6NN46"/>
<dbReference type="Proteomes" id="UP000186601">
    <property type="component" value="Unassembled WGS sequence"/>
</dbReference>
<organism evidence="4 5">
    <name type="scientific">Hermanssonia centrifuga</name>
    <dbReference type="NCBI Taxonomy" id="98765"/>
    <lineage>
        <taxon>Eukaryota</taxon>
        <taxon>Fungi</taxon>
        <taxon>Dikarya</taxon>
        <taxon>Basidiomycota</taxon>
        <taxon>Agaricomycotina</taxon>
        <taxon>Agaricomycetes</taxon>
        <taxon>Polyporales</taxon>
        <taxon>Meruliaceae</taxon>
        <taxon>Hermanssonia</taxon>
    </lineage>
</organism>
<proteinExistence type="predicted"/>
<feature type="transmembrane region" description="Helical" evidence="3">
    <location>
        <begin position="504"/>
        <end position="522"/>
    </location>
</feature>
<dbReference type="Gene3D" id="1.20.80.10">
    <property type="match status" value="1"/>
</dbReference>
<name>A0A2R6NN46_9APHY</name>
<keyword evidence="5" id="KW-1185">Reference proteome</keyword>
<sequence>MIWLLGRRSADAHLRSIHTDDDRGSPLVPLDSVLLPWRNCLFIEFRPEFPLQDLDIPIISAGFNMDSRKLIDAQFDRAVEIVQGLPKTGPIQTGYEEKLTMYSYRGQCAAATTERMGYAREGKVVSATKCNEYHMLRGYRDEWAKHKDLDSYEAKWLYVDALLKVLRKYSDKTVAMDLVRELESYNGDASNLVMSGSLSRSRSSSSSNSSSEAGPSGSNYPSDIPAHLRNNQASLQGMPHPRPPHRAMNEHDDTTSEEEGEEDDEVDEPLPELPSVYAQSHMNRPQSSMSSHRYRTPMASMLLSPPPISTSVPPTQPRPHYETPSAYAEHTPAHISPPTYPPSTVSFPSPFTHASRAELVSPPEPYPIQPPYRSASQQQFPNRQYPLPGRMTPRPVLERAVENLQAHLAALTERIEHLENMQHHSMTSLTSPGGSRSPQWPAAGRGSSPFGRGGPPRPWDMEDMGMWSIVLAPLSAVVARFQQLRNFLMYNENRSPTLVVVRRLFLDISFLLCLLAIVKMAWRRSGMRRKEVVGALRGLWLALAGHKRPRVLIDRAV</sequence>
<comment type="caution">
    <text evidence="4">The sequence shown here is derived from an EMBL/GenBank/DDBJ whole genome shotgun (WGS) entry which is preliminary data.</text>
</comment>
<dbReference type="GO" id="GO:0000062">
    <property type="term" value="F:fatty-acyl-CoA binding"/>
    <property type="evidence" value="ECO:0007669"/>
    <property type="project" value="InterPro"/>
</dbReference>
<feature type="compositionally biased region" description="Polar residues" evidence="2">
    <location>
        <begin position="425"/>
        <end position="438"/>
    </location>
</feature>
<evidence type="ECO:0000256" key="1">
    <source>
        <dbReference type="SAM" id="Coils"/>
    </source>
</evidence>
<feature type="compositionally biased region" description="Low complexity" evidence="2">
    <location>
        <begin position="195"/>
        <end position="218"/>
    </location>
</feature>
<dbReference type="SUPFAM" id="SSF47027">
    <property type="entry name" value="Acyl-CoA binding protein"/>
    <property type="match status" value="1"/>
</dbReference>
<reference evidence="4 5" key="1">
    <citation type="submission" date="2018-02" db="EMBL/GenBank/DDBJ databases">
        <title>Genome sequence of the basidiomycete white-rot fungus Phlebia centrifuga.</title>
        <authorList>
            <person name="Granchi Z."/>
            <person name="Peng M."/>
            <person name="de Vries R.P."/>
            <person name="Hilden K."/>
            <person name="Makela M.R."/>
            <person name="Grigoriev I."/>
            <person name="Riley R."/>
        </authorList>
    </citation>
    <scope>NUCLEOTIDE SEQUENCE [LARGE SCALE GENOMIC DNA]</scope>
    <source>
        <strain evidence="4 5">FBCC195</strain>
    </source>
</reference>
<evidence type="ECO:0000313" key="4">
    <source>
        <dbReference type="EMBL" id="PSR73480.1"/>
    </source>
</evidence>
<feature type="coiled-coil region" evidence="1">
    <location>
        <begin position="394"/>
        <end position="421"/>
    </location>
</feature>
<evidence type="ECO:0000256" key="2">
    <source>
        <dbReference type="SAM" id="MobiDB-lite"/>
    </source>
</evidence>
<protein>
    <submittedName>
        <fullName evidence="4">Uncharacterized protein</fullName>
    </submittedName>
</protein>
<feature type="region of interest" description="Disordered" evidence="2">
    <location>
        <begin position="309"/>
        <end position="343"/>
    </location>
</feature>
<keyword evidence="1" id="KW-0175">Coiled coil</keyword>